<name>A0ABP8I996_9BACT</name>
<keyword evidence="4 7" id="KW-0812">Transmembrane</keyword>
<evidence type="ECO:0000259" key="8">
    <source>
        <dbReference type="Pfam" id="PF00924"/>
    </source>
</evidence>
<protein>
    <recommendedName>
        <fullName evidence="12">Mechanosensitive ion channel family protein</fullName>
    </recommendedName>
</protein>
<dbReference type="Proteomes" id="UP001501153">
    <property type="component" value="Unassembled WGS sequence"/>
</dbReference>
<comment type="subcellular location">
    <subcellularLocation>
        <location evidence="1">Cell membrane</location>
        <topology evidence="1">Multi-pass membrane protein</topology>
    </subcellularLocation>
</comment>
<keyword evidence="6 7" id="KW-0472">Membrane</keyword>
<dbReference type="PANTHER" id="PTHR30221:SF1">
    <property type="entry name" value="SMALL-CONDUCTANCE MECHANOSENSITIVE CHANNEL"/>
    <property type="match status" value="1"/>
</dbReference>
<dbReference type="InterPro" id="IPR010920">
    <property type="entry name" value="LSM_dom_sf"/>
</dbReference>
<keyword evidence="3" id="KW-1003">Cell membrane</keyword>
<feature type="transmembrane region" description="Helical" evidence="7">
    <location>
        <begin position="12"/>
        <end position="35"/>
    </location>
</feature>
<accession>A0ABP8I996</accession>
<dbReference type="SUPFAM" id="SSF50182">
    <property type="entry name" value="Sm-like ribonucleoproteins"/>
    <property type="match status" value="1"/>
</dbReference>
<proteinExistence type="inferred from homology"/>
<evidence type="ECO:0008006" key="12">
    <source>
        <dbReference type="Google" id="ProtNLM"/>
    </source>
</evidence>
<evidence type="ECO:0000256" key="5">
    <source>
        <dbReference type="ARBA" id="ARBA00022989"/>
    </source>
</evidence>
<evidence type="ECO:0000259" key="9">
    <source>
        <dbReference type="Pfam" id="PF21082"/>
    </source>
</evidence>
<comment type="similarity">
    <text evidence="2">Belongs to the MscS (TC 1.A.23) family.</text>
</comment>
<gene>
    <name evidence="10" type="ORF">GCM10023185_14910</name>
</gene>
<evidence type="ECO:0000256" key="1">
    <source>
        <dbReference type="ARBA" id="ARBA00004651"/>
    </source>
</evidence>
<feature type="transmembrane region" description="Helical" evidence="7">
    <location>
        <begin position="56"/>
        <end position="80"/>
    </location>
</feature>
<dbReference type="Gene3D" id="3.30.70.100">
    <property type="match status" value="1"/>
</dbReference>
<feature type="domain" description="Mechanosensitive ion channel MscS" evidence="8">
    <location>
        <begin position="107"/>
        <end position="174"/>
    </location>
</feature>
<dbReference type="Pfam" id="PF00924">
    <property type="entry name" value="MS_channel_2nd"/>
    <property type="match status" value="1"/>
</dbReference>
<evidence type="ECO:0000256" key="4">
    <source>
        <dbReference type="ARBA" id="ARBA00022692"/>
    </source>
</evidence>
<dbReference type="RefSeq" id="WP_345235357.1">
    <property type="nucleotide sequence ID" value="NZ_BAABGZ010000015.1"/>
</dbReference>
<dbReference type="InterPro" id="IPR006685">
    <property type="entry name" value="MscS_channel_2nd"/>
</dbReference>
<feature type="domain" description="Mechanosensitive ion channel MscS C-terminal" evidence="9">
    <location>
        <begin position="182"/>
        <end position="254"/>
    </location>
</feature>
<dbReference type="InterPro" id="IPR011014">
    <property type="entry name" value="MscS_channel_TM-2"/>
</dbReference>
<evidence type="ECO:0000313" key="11">
    <source>
        <dbReference type="Proteomes" id="UP001501153"/>
    </source>
</evidence>
<dbReference type="InterPro" id="IPR049278">
    <property type="entry name" value="MS_channel_C"/>
</dbReference>
<dbReference type="EMBL" id="BAABGZ010000015">
    <property type="protein sequence ID" value="GAA4353890.1"/>
    <property type="molecule type" value="Genomic_DNA"/>
</dbReference>
<keyword evidence="11" id="KW-1185">Reference proteome</keyword>
<evidence type="ECO:0000256" key="3">
    <source>
        <dbReference type="ARBA" id="ARBA00022475"/>
    </source>
</evidence>
<comment type="caution">
    <text evidence="10">The sequence shown here is derived from an EMBL/GenBank/DDBJ whole genome shotgun (WGS) entry which is preliminary data.</text>
</comment>
<dbReference type="InterPro" id="IPR023408">
    <property type="entry name" value="MscS_beta-dom_sf"/>
</dbReference>
<dbReference type="Gene3D" id="1.10.287.1260">
    <property type="match status" value="1"/>
</dbReference>
<evidence type="ECO:0000256" key="2">
    <source>
        <dbReference type="ARBA" id="ARBA00008017"/>
    </source>
</evidence>
<dbReference type="SUPFAM" id="SSF82689">
    <property type="entry name" value="Mechanosensitive channel protein MscS (YggB), C-terminal domain"/>
    <property type="match status" value="1"/>
</dbReference>
<evidence type="ECO:0000256" key="6">
    <source>
        <dbReference type="ARBA" id="ARBA00023136"/>
    </source>
</evidence>
<dbReference type="Pfam" id="PF21082">
    <property type="entry name" value="MS_channel_3rd"/>
    <property type="match status" value="1"/>
</dbReference>
<dbReference type="PANTHER" id="PTHR30221">
    <property type="entry name" value="SMALL-CONDUCTANCE MECHANOSENSITIVE CHANNEL"/>
    <property type="match status" value="1"/>
</dbReference>
<dbReference type="InterPro" id="IPR045275">
    <property type="entry name" value="MscS_archaea/bacteria_type"/>
</dbReference>
<dbReference type="SUPFAM" id="SSF82861">
    <property type="entry name" value="Mechanosensitive channel protein MscS (YggB), transmembrane region"/>
    <property type="match status" value="1"/>
</dbReference>
<evidence type="ECO:0000256" key="7">
    <source>
        <dbReference type="SAM" id="Phobius"/>
    </source>
</evidence>
<dbReference type="Gene3D" id="2.30.30.60">
    <property type="match status" value="1"/>
</dbReference>
<evidence type="ECO:0000313" key="10">
    <source>
        <dbReference type="EMBL" id="GAA4353890.1"/>
    </source>
</evidence>
<reference evidence="11" key="1">
    <citation type="journal article" date="2019" name="Int. J. Syst. Evol. Microbiol.">
        <title>The Global Catalogue of Microorganisms (GCM) 10K type strain sequencing project: providing services to taxonomists for standard genome sequencing and annotation.</title>
        <authorList>
            <consortium name="The Broad Institute Genomics Platform"/>
            <consortium name="The Broad Institute Genome Sequencing Center for Infectious Disease"/>
            <person name="Wu L."/>
            <person name="Ma J."/>
        </authorList>
    </citation>
    <scope>NUCLEOTIDE SEQUENCE [LARGE SCALE GENOMIC DNA]</scope>
    <source>
        <strain evidence="11">JCM 17923</strain>
    </source>
</reference>
<keyword evidence="5 7" id="KW-1133">Transmembrane helix</keyword>
<organism evidence="10 11">
    <name type="scientific">Hymenobacter saemangeumensis</name>
    <dbReference type="NCBI Taxonomy" id="1084522"/>
    <lineage>
        <taxon>Bacteria</taxon>
        <taxon>Pseudomonadati</taxon>
        <taxon>Bacteroidota</taxon>
        <taxon>Cytophagia</taxon>
        <taxon>Cytophagales</taxon>
        <taxon>Hymenobacteraceae</taxon>
        <taxon>Hymenobacter</taxon>
    </lineage>
</organism>
<dbReference type="InterPro" id="IPR011066">
    <property type="entry name" value="MscS_channel_C_sf"/>
</dbReference>
<sequence length="270" mass="29812">MLEELSNVAHSYWMQFLYLLPRLLAAAVVLALVWVASGRLRAYLAVRLQAHAADPLLTNFLTEVGRWLLVLGGLLLALQIMGFSGVVGGLLGGLGLSAFLVGFAFKDIAENFLAGVILAFNRPFNINDSIQIKDMKGKVLELNLRTTRIKTAEGKDIYIPNSMVLKEPVQNYTRDGQMRLDFAVKLPNTADAELLMQQLLDQVRREPLVLNQAGFLPSAVIEELNDESLTVRVYFWAPSTESRKAQETRSRLINQAKLLLLSTAGSVTAG</sequence>